<dbReference type="GO" id="GO:0042124">
    <property type="term" value="F:1,3-beta-glucanosyltransferase activity"/>
    <property type="evidence" value="ECO:0007669"/>
    <property type="project" value="TreeGrafter"/>
</dbReference>
<proteinExistence type="inferred from homology"/>
<comment type="similarity">
    <text evidence="1">Belongs to the glycosyl hydrolase 72 family.</text>
</comment>
<keyword evidence="8" id="KW-1185">Reference proteome</keyword>
<keyword evidence="5" id="KW-0472">Membrane</keyword>
<evidence type="ECO:0000256" key="2">
    <source>
        <dbReference type="ARBA" id="ARBA00022729"/>
    </source>
</evidence>
<feature type="signal peptide" evidence="6">
    <location>
        <begin position="1"/>
        <end position="18"/>
    </location>
</feature>
<dbReference type="GO" id="GO:0005886">
    <property type="term" value="C:plasma membrane"/>
    <property type="evidence" value="ECO:0007669"/>
    <property type="project" value="TreeGrafter"/>
</dbReference>
<dbReference type="InterPro" id="IPR017853">
    <property type="entry name" value="GH"/>
</dbReference>
<evidence type="ECO:0000256" key="5">
    <source>
        <dbReference type="SAM" id="Phobius"/>
    </source>
</evidence>
<name>A0A6G0XXH6_9STRA</name>
<gene>
    <name evidence="7" type="ORF">Ae201684_000457</name>
</gene>
<comment type="caution">
    <text evidence="7">The sequence shown here is derived from an EMBL/GenBank/DDBJ whole genome shotgun (WGS) entry which is preliminary data.</text>
</comment>
<dbReference type="AlphaFoldDB" id="A0A6G0XXH6"/>
<dbReference type="VEuPathDB" id="FungiDB:AeMF1_017284"/>
<evidence type="ECO:0000256" key="1">
    <source>
        <dbReference type="ARBA" id="ARBA00007528"/>
    </source>
</evidence>
<dbReference type="PANTHER" id="PTHR31468">
    <property type="entry name" value="1,3-BETA-GLUCANOSYLTRANSFERASE GAS1"/>
    <property type="match status" value="1"/>
</dbReference>
<protein>
    <submittedName>
        <fullName evidence="7">Uncharacterized protein</fullName>
    </submittedName>
</protein>
<keyword evidence="3" id="KW-1015">Disulfide bond</keyword>
<evidence type="ECO:0000313" key="8">
    <source>
        <dbReference type="Proteomes" id="UP000481153"/>
    </source>
</evidence>
<reference evidence="7 8" key="1">
    <citation type="submission" date="2019-07" db="EMBL/GenBank/DDBJ databases">
        <title>Genomics analysis of Aphanomyces spp. identifies a new class of oomycete effector associated with host adaptation.</title>
        <authorList>
            <person name="Gaulin E."/>
        </authorList>
    </citation>
    <scope>NUCLEOTIDE SEQUENCE [LARGE SCALE GENOMIC DNA]</scope>
    <source>
        <strain evidence="7 8">ATCC 201684</strain>
    </source>
</reference>
<evidence type="ECO:0000256" key="6">
    <source>
        <dbReference type="SAM" id="SignalP"/>
    </source>
</evidence>
<feature type="chain" id="PRO_5026264479" evidence="6">
    <location>
        <begin position="19"/>
        <end position="676"/>
    </location>
</feature>
<dbReference type="InterPro" id="IPR004886">
    <property type="entry name" value="Glucanosyltransferase"/>
</dbReference>
<keyword evidence="4" id="KW-0325">Glycoprotein</keyword>
<evidence type="ECO:0000256" key="3">
    <source>
        <dbReference type="ARBA" id="ARBA00023157"/>
    </source>
</evidence>
<keyword evidence="2 6" id="KW-0732">Signal</keyword>
<dbReference type="PANTHER" id="PTHR31468:SF2">
    <property type="entry name" value="1,3-BETA-GLUCANOSYLTRANSFERASE GAS1"/>
    <property type="match status" value="1"/>
</dbReference>
<dbReference type="Gene3D" id="3.20.20.80">
    <property type="entry name" value="Glycosidases"/>
    <property type="match status" value="1"/>
</dbReference>
<keyword evidence="5" id="KW-1133">Transmembrane helix</keyword>
<accession>A0A6G0XXH6</accession>
<dbReference type="SUPFAM" id="SSF51445">
    <property type="entry name" value="(Trans)glycosidases"/>
    <property type="match status" value="1"/>
</dbReference>
<dbReference type="Proteomes" id="UP000481153">
    <property type="component" value="Unassembled WGS sequence"/>
</dbReference>
<evidence type="ECO:0000313" key="7">
    <source>
        <dbReference type="EMBL" id="KAF0745440.1"/>
    </source>
</evidence>
<dbReference type="EMBL" id="VJMJ01000002">
    <property type="protein sequence ID" value="KAF0745440.1"/>
    <property type="molecule type" value="Genomic_DNA"/>
</dbReference>
<organism evidence="7 8">
    <name type="scientific">Aphanomyces euteiches</name>
    <dbReference type="NCBI Taxonomy" id="100861"/>
    <lineage>
        <taxon>Eukaryota</taxon>
        <taxon>Sar</taxon>
        <taxon>Stramenopiles</taxon>
        <taxon>Oomycota</taxon>
        <taxon>Saprolegniomycetes</taxon>
        <taxon>Saprolegniales</taxon>
        <taxon>Verrucalvaceae</taxon>
        <taxon>Aphanomyces</taxon>
    </lineage>
</organism>
<dbReference type="Pfam" id="PF03198">
    <property type="entry name" value="Glyco_hydro_72"/>
    <property type="match status" value="1"/>
</dbReference>
<dbReference type="GO" id="GO:0034411">
    <property type="term" value="P:cell wall (1-&gt;3)-beta-D-glucan biosynthetic process"/>
    <property type="evidence" value="ECO:0007669"/>
    <property type="project" value="TreeGrafter"/>
</dbReference>
<evidence type="ECO:0000256" key="4">
    <source>
        <dbReference type="ARBA" id="ARBA00023180"/>
    </source>
</evidence>
<sequence>MVSLHALLSLGFLGLSIANTEWTVCDRKLLKDNSLFFIRGVNYQPTPIGRWSGDDLLLQPALWQRDLALLRNMNINAAKVYAFAPGNPSAHKVYLDAAFNNGYLPIYTMFSIWVAPYPMSSNIDISSSYFQSFVAQYRLMAQEVACHPGTMGFVIGGEMNGVSEVYDQSFWNKFNALSGAVRAGINAANCGAKKILTTNFLDDYAESINQGELHGADVDVWGVNIYDKRFDTTKMNKFAQVTKKPILFSEYGVPFGGSYSDPSERTPWAVGQYLLSMAQTLRNSFLGQDPSGKSLLVGGFVFEYTDEWWKEGFPTTQEGGYNATSLFPLGYFSEEYFGLFSISPGANGLNVLTPRQVIAQLAALWALPVDGQPTSVNRQGAYCSLTVLSTMPSTPGPRAVSNCGIDIARGIKSFRDEICATSGGALGCQGTGYCRYCLLTTTQQSAPYPGCPASPPATTVSPTCANSSQICPNGVALLPSQSCQFSACPITTCDADPTMLARGAGMVYDSACLINGGLVGCDLLRPGCRYCNPPNKRTAFAPCPVVPSTSVCVTTLSDLNMGISVMEDNSCYGGGVGCDATRPSCRFCQMRSTVQSKLLPLCPGVSSSTGSSYASQDGVNADNNEGPSTSIDIVALAAVVGVMLLGFVVSKSVFLRIKESQKKDVALRTPMDPSIL</sequence>
<feature type="transmembrane region" description="Helical" evidence="5">
    <location>
        <begin position="633"/>
        <end position="654"/>
    </location>
</feature>
<keyword evidence="5" id="KW-0812">Transmembrane</keyword>